<gene>
    <name evidence="1" type="ORF">HMPREF9304_10555</name>
</gene>
<organism evidence="1 2">
    <name type="scientific">Hoylesella timonensis S9-PR14</name>
    <dbReference type="NCBI Taxonomy" id="1401062"/>
    <lineage>
        <taxon>Bacteria</taxon>
        <taxon>Pseudomonadati</taxon>
        <taxon>Bacteroidota</taxon>
        <taxon>Bacteroidia</taxon>
        <taxon>Bacteroidales</taxon>
        <taxon>Prevotellaceae</taxon>
        <taxon>Hoylesella</taxon>
    </lineage>
</organism>
<evidence type="ECO:0000313" key="2">
    <source>
        <dbReference type="Proteomes" id="UP000029723"/>
    </source>
</evidence>
<dbReference type="OrthoDB" id="1078002at2"/>
<sequence length="207" mass="23451">MQDFFILTLLEYKTIQQMRSLFYLFIGILLTACTSYNDDPLSESLYSSNRQIPSYFGKYQGIWTYQEKQIGTAQLELGIHQSYTYIPLLPDAKVAIMRKLGLTTLQVVPTNAYHVLYQETGYSATTIYMVALPSDYTYSFTANGKSHFIQIIIQKGNAAGAYNEQNETFSSVFYIEAVKVDNSTIVNYKEPQAVQFHTLKKSATGGN</sequence>
<name>A0A098YRU2_9BACT</name>
<protein>
    <recommendedName>
        <fullName evidence="3">DUF4840 domain-containing protein</fullName>
    </recommendedName>
</protein>
<evidence type="ECO:0000313" key="1">
    <source>
        <dbReference type="EMBL" id="KGI21378.1"/>
    </source>
</evidence>
<dbReference type="Proteomes" id="UP000029723">
    <property type="component" value="Unassembled WGS sequence"/>
</dbReference>
<comment type="caution">
    <text evidence="1">The sequence shown here is derived from an EMBL/GenBank/DDBJ whole genome shotgun (WGS) entry which is preliminary data.</text>
</comment>
<dbReference type="EMBL" id="JRPQ01000155">
    <property type="protein sequence ID" value="KGI21378.1"/>
    <property type="molecule type" value="Genomic_DNA"/>
</dbReference>
<accession>A0A098YRU2</accession>
<evidence type="ECO:0008006" key="3">
    <source>
        <dbReference type="Google" id="ProtNLM"/>
    </source>
</evidence>
<proteinExistence type="predicted"/>
<reference evidence="1 2" key="1">
    <citation type="submission" date="2014-07" db="EMBL/GenBank/DDBJ databases">
        <authorList>
            <person name="McCorrison J."/>
            <person name="Sanka R."/>
            <person name="Torralba M."/>
            <person name="Gillis M."/>
            <person name="Haft D.H."/>
            <person name="Methe B."/>
            <person name="Sutton G."/>
            <person name="Nelson K.E."/>
        </authorList>
    </citation>
    <scope>NUCLEOTIDE SEQUENCE [LARGE SCALE GENOMIC DNA]</scope>
    <source>
        <strain evidence="1 2">S9-PR14</strain>
    </source>
</reference>
<dbReference type="AlphaFoldDB" id="A0A098YRU2"/>